<accession>A0A7D9M0W5</accession>
<dbReference type="Proteomes" id="UP001152795">
    <property type="component" value="Unassembled WGS sequence"/>
</dbReference>
<organism evidence="1 2">
    <name type="scientific">Paramuricea clavata</name>
    <name type="common">Red gorgonian</name>
    <name type="synonym">Violescent sea-whip</name>
    <dbReference type="NCBI Taxonomy" id="317549"/>
    <lineage>
        <taxon>Eukaryota</taxon>
        <taxon>Metazoa</taxon>
        <taxon>Cnidaria</taxon>
        <taxon>Anthozoa</taxon>
        <taxon>Octocorallia</taxon>
        <taxon>Malacalcyonacea</taxon>
        <taxon>Plexauridae</taxon>
        <taxon>Paramuricea</taxon>
    </lineage>
</organism>
<dbReference type="OrthoDB" id="10067762at2759"/>
<keyword evidence="2" id="KW-1185">Reference proteome</keyword>
<gene>
    <name evidence="1" type="ORF">PACLA_8A004983</name>
</gene>
<dbReference type="AlphaFoldDB" id="A0A7D9M0W5"/>
<sequence length="150" mass="17715">MNDHTIFHMFVANRLQVIQDLSDPKQWQFVQSKENPADYASRGMDGNTLLEQRKWIQGPDFLWEDKEKWPQQPLALGETVNDDPEVKKVLNVSVVSVDDSIASVNKLFEFYSDWYRLKRAVAIILRVRKLLMERKLREKHDRTSREARAD</sequence>
<dbReference type="EMBL" id="CACRXK020029445">
    <property type="protein sequence ID" value="CAB4042087.1"/>
    <property type="molecule type" value="Genomic_DNA"/>
</dbReference>
<dbReference type="PANTHER" id="PTHR47331:SF1">
    <property type="entry name" value="GAG-LIKE PROTEIN"/>
    <property type="match status" value="1"/>
</dbReference>
<dbReference type="PANTHER" id="PTHR47331">
    <property type="entry name" value="PHD-TYPE DOMAIN-CONTAINING PROTEIN"/>
    <property type="match status" value="1"/>
</dbReference>
<name>A0A7D9M0W5_PARCT</name>
<proteinExistence type="predicted"/>
<evidence type="ECO:0000313" key="1">
    <source>
        <dbReference type="EMBL" id="CAB4042087.1"/>
    </source>
</evidence>
<comment type="caution">
    <text evidence="1">The sequence shown here is derived from an EMBL/GenBank/DDBJ whole genome shotgun (WGS) entry which is preliminary data.</text>
</comment>
<evidence type="ECO:0000313" key="2">
    <source>
        <dbReference type="Proteomes" id="UP001152795"/>
    </source>
</evidence>
<reference evidence="1" key="1">
    <citation type="submission" date="2020-04" db="EMBL/GenBank/DDBJ databases">
        <authorList>
            <person name="Alioto T."/>
            <person name="Alioto T."/>
            <person name="Gomez Garrido J."/>
        </authorList>
    </citation>
    <scope>NUCLEOTIDE SEQUENCE</scope>
    <source>
        <strain evidence="1">A484AB</strain>
    </source>
</reference>
<protein>
    <submittedName>
        <fullName evidence="1">Uncharacterized protein</fullName>
    </submittedName>
</protein>